<reference evidence="1" key="1">
    <citation type="journal article" date="2022" name="Int. J. Mol. Sci.">
        <title>Draft Genome of Tanacetum Coccineum: Genomic Comparison of Closely Related Tanacetum-Family Plants.</title>
        <authorList>
            <person name="Yamashiro T."/>
            <person name="Shiraishi A."/>
            <person name="Nakayama K."/>
            <person name="Satake H."/>
        </authorList>
    </citation>
    <scope>NUCLEOTIDE SEQUENCE</scope>
</reference>
<keyword evidence="1" id="KW-0695">RNA-directed DNA polymerase</keyword>
<dbReference type="PANTHER" id="PTHR33116:SF78">
    <property type="entry name" value="OS12G0587133 PROTEIN"/>
    <property type="match status" value="1"/>
</dbReference>
<name>A0ABQ5F6N7_9ASTR</name>
<comment type="caution">
    <text evidence="1">The sequence shown here is derived from an EMBL/GenBank/DDBJ whole genome shotgun (WGS) entry which is preliminary data.</text>
</comment>
<evidence type="ECO:0000313" key="1">
    <source>
        <dbReference type="EMBL" id="GJT58844.1"/>
    </source>
</evidence>
<dbReference type="GO" id="GO:0003964">
    <property type="term" value="F:RNA-directed DNA polymerase activity"/>
    <property type="evidence" value="ECO:0007669"/>
    <property type="project" value="UniProtKB-KW"/>
</dbReference>
<dbReference type="Proteomes" id="UP001151760">
    <property type="component" value="Unassembled WGS sequence"/>
</dbReference>
<dbReference type="EMBL" id="BQNB010017054">
    <property type="protein sequence ID" value="GJT58844.1"/>
    <property type="molecule type" value="Genomic_DNA"/>
</dbReference>
<dbReference type="PANTHER" id="PTHR33116">
    <property type="entry name" value="REVERSE TRANSCRIPTASE ZINC-BINDING DOMAIN-CONTAINING PROTEIN-RELATED-RELATED"/>
    <property type="match status" value="1"/>
</dbReference>
<keyword evidence="1" id="KW-0548">Nucleotidyltransferase</keyword>
<keyword evidence="2" id="KW-1185">Reference proteome</keyword>
<gene>
    <name evidence="1" type="ORF">Tco_1002377</name>
</gene>
<sequence length="428" mass="49443">MDIPAISCPSCNANVESANHVFFECDIATDMWKLVFRWCDIPLFQASSWDSFNDWIISWHASKEKKHRFYVITTSVLWWLWRYRNSVTFSSQPLRKSDLFDNVRFSSFSWLHNRDHMKLSWNDWLMYPLSITRNGNEWQRLPPADVGDIAYAFDVLYTCTNHAGSNDLLPAKLEEVLYNNQFEHHWLQAENDRQVVVNKKKRKQEVYKALIESATLIEASILQVHVLVVNMDPNSKSFIEVRVKSETSEKLFVLVSQIGRFASIKGRREVSMAVLVVECGGRCKCGCYWDFKCEPQLPGTTQDHLQIFNKRTLEWATEDANKGCEATKVNTDTTAAKRTRPQLGAWDRTLENPTSLIFGRHVDLIELPNDGFPEHYFNFASYNELPARADGRDIPLAAYKAVNRVYMSGDATINCSDRRTIDIQNLSD</sequence>
<evidence type="ECO:0000313" key="2">
    <source>
        <dbReference type="Proteomes" id="UP001151760"/>
    </source>
</evidence>
<protein>
    <submittedName>
        <fullName evidence="1">RNA-directed DNA polymerase, eukaryota, reverse transcriptase zinc-binding domain protein</fullName>
    </submittedName>
</protein>
<proteinExistence type="predicted"/>
<keyword evidence="1" id="KW-0808">Transferase</keyword>
<organism evidence="1 2">
    <name type="scientific">Tanacetum coccineum</name>
    <dbReference type="NCBI Taxonomy" id="301880"/>
    <lineage>
        <taxon>Eukaryota</taxon>
        <taxon>Viridiplantae</taxon>
        <taxon>Streptophyta</taxon>
        <taxon>Embryophyta</taxon>
        <taxon>Tracheophyta</taxon>
        <taxon>Spermatophyta</taxon>
        <taxon>Magnoliopsida</taxon>
        <taxon>eudicotyledons</taxon>
        <taxon>Gunneridae</taxon>
        <taxon>Pentapetalae</taxon>
        <taxon>asterids</taxon>
        <taxon>campanulids</taxon>
        <taxon>Asterales</taxon>
        <taxon>Asteraceae</taxon>
        <taxon>Asteroideae</taxon>
        <taxon>Anthemideae</taxon>
        <taxon>Anthemidinae</taxon>
        <taxon>Tanacetum</taxon>
    </lineage>
</organism>
<accession>A0ABQ5F6N7</accession>
<reference evidence="1" key="2">
    <citation type="submission" date="2022-01" db="EMBL/GenBank/DDBJ databases">
        <authorList>
            <person name="Yamashiro T."/>
            <person name="Shiraishi A."/>
            <person name="Satake H."/>
            <person name="Nakayama K."/>
        </authorList>
    </citation>
    <scope>NUCLEOTIDE SEQUENCE</scope>
</reference>